<dbReference type="Proteomes" id="UP000789570">
    <property type="component" value="Unassembled WGS sequence"/>
</dbReference>
<dbReference type="OrthoDB" id="2315391at2759"/>
<keyword evidence="2" id="KW-1185">Reference proteome</keyword>
<reference evidence="1" key="1">
    <citation type="submission" date="2021-06" db="EMBL/GenBank/DDBJ databases">
        <authorList>
            <person name="Kallberg Y."/>
            <person name="Tangrot J."/>
            <person name="Rosling A."/>
        </authorList>
    </citation>
    <scope>NUCLEOTIDE SEQUENCE</scope>
    <source>
        <strain evidence="1">UK204</strain>
    </source>
</reference>
<organism evidence="1 2">
    <name type="scientific">Funneliformis caledonium</name>
    <dbReference type="NCBI Taxonomy" id="1117310"/>
    <lineage>
        <taxon>Eukaryota</taxon>
        <taxon>Fungi</taxon>
        <taxon>Fungi incertae sedis</taxon>
        <taxon>Mucoromycota</taxon>
        <taxon>Glomeromycotina</taxon>
        <taxon>Glomeromycetes</taxon>
        <taxon>Glomerales</taxon>
        <taxon>Glomeraceae</taxon>
        <taxon>Funneliformis</taxon>
    </lineage>
</organism>
<proteinExistence type="predicted"/>
<dbReference type="EMBL" id="CAJVPQ010003361">
    <property type="protein sequence ID" value="CAG8625917.1"/>
    <property type="molecule type" value="Genomic_DNA"/>
</dbReference>
<gene>
    <name evidence="1" type="ORF">FCALED_LOCUS9801</name>
</gene>
<protein>
    <submittedName>
        <fullName evidence="1">3163_t:CDS:1</fullName>
    </submittedName>
</protein>
<sequence length="65" mass="7580">MGYEKVSFRELYPDACGTDSDLNFVVKLKSLRVCEANEQFPANMKLTIKRNKQIDWKNRDVVVLN</sequence>
<evidence type="ECO:0000313" key="2">
    <source>
        <dbReference type="Proteomes" id="UP000789570"/>
    </source>
</evidence>
<accession>A0A9N9D7D4</accession>
<feature type="non-terminal residue" evidence="1">
    <location>
        <position position="65"/>
    </location>
</feature>
<comment type="caution">
    <text evidence="1">The sequence shown here is derived from an EMBL/GenBank/DDBJ whole genome shotgun (WGS) entry which is preliminary data.</text>
</comment>
<dbReference type="AlphaFoldDB" id="A0A9N9D7D4"/>
<evidence type="ECO:0000313" key="1">
    <source>
        <dbReference type="EMBL" id="CAG8625917.1"/>
    </source>
</evidence>
<name>A0A9N9D7D4_9GLOM</name>